<proteinExistence type="predicted"/>
<accession>A0A8H4SR83</accession>
<reference evidence="2" key="1">
    <citation type="journal article" date="2020" name="BMC Genomics">
        <title>Correction to: Identification and distribution of gene clusters required for synthesis of sphingolipid metabolism inhibitors in diverse species of the filamentous fungus Fusarium.</title>
        <authorList>
            <person name="Kim H.S."/>
            <person name="Lohmar J.M."/>
            <person name="Busman M."/>
            <person name="Brown D.W."/>
            <person name="Naumann T.A."/>
            <person name="Divon H.H."/>
            <person name="Lysoe E."/>
            <person name="Uhlig S."/>
            <person name="Proctor R.H."/>
        </authorList>
    </citation>
    <scope>NUCLEOTIDE SEQUENCE</scope>
    <source>
        <strain evidence="2">NRRL 20472</strain>
    </source>
</reference>
<evidence type="ECO:0000313" key="3">
    <source>
        <dbReference type="Proteomes" id="UP000622797"/>
    </source>
</evidence>
<name>A0A8H4SR83_9HYPO</name>
<dbReference type="EMBL" id="JABEXW010001392">
    <property type="protein sequence ID" value="KAF4944081.1"/>
    <property type="molecule type" value="Genomic_DNA"/>
</dbReference>
<reference evidence="2" key="2">
    <citation type="submission" date="2020-05" db="EMBL/GenBank/DDBJ databases">
        <authorList>
            <person name="Kim H.-S."/>
            <person name="Proctor R.H."/>
            <person name="Brown D.W."/>
        </authorList>
    </citation>
    <scope>NUCLEOTIDE SEQUENCE</scope>
    <source>
        <strain evidence="2">NRRL 20472</strain>
    </source>
</reference>
<dbReference type="Pfam" id="PF17111">
    <property type="entry name" value="PigL_N"/>
    <property type="match status" value="1"/>
</dbReference>
<sequence length="194" mass="21950">MTAPVHPPVTKNKVGRNECPFLMYWERERRFMLDEESRVKREVASSAGEIPFVSAYRLEDEAIRMQSNDLIQEVSAWVARPGYAFLIDFRTMLATYKSTINIALANANLCVAATPPEVLENYKDMISDSEIDLDDYLRGVQEKLDRLQAGDVTVAEVIAGECHAMLEEKKSAQQGLELCTRLSTQITQFDPTKL</sequence>
<feature type="domain" description="Azaphilone pigments biosynthesis cluster protein L N-terminal" evidence="1">
    <location>
        <begin position="88"/>
        <end position="180"/>
    </location>
</feature>
<dbReference type="OrthoDB" id="5068804at2759"/>
<keyword evidence="3" id="KW-1185">Reference proteome</keyword>
<dbReference type="AlphaFoldDB" id="A0A8H4SR83"/>
<evidence type="ECO:0000259" key="1">
    <source>
        <dbReference type="Pfam" id="PF17111"/>
    </source>
</evidence>
<dbReference type="InterPro" id="IPR031348">
    <property type="entry name" value="PigL_N"/>
</dbReference>
<comment type="caution">
    <text evidence="2">The sequence shown here is derived from an EMBL/GenBank/DDBJ whole genome shotgun (WGS) entry which is preliminary data.</text>
</comment>
<organism evidence="2 3">
    <name type="scientific">Fusarium sarcochroum</name>
    <dbReference type="NCBI Taxonomy" id="1208366"/>
    <lineage>
        <taxon>Eukaryota</taxon>
        <taxon>Fungi</taxon>
        <taxon>Dikarya</taxon>
        <taxon>Ascomycota</taxon>
        <taxon>Pezizomycotina</taxon>
        <taxon>Sordariomycetes</taxon>
        <taxon>Hypocreomycetidae</taxon>
        <taxon>Hypocreales</taxon>
        <taxon>Nectriaceae</taxon>
        <taxon>Fusarium</taxon>
        <taxon>Fusarium lateritium species complex</taxon>
    </lineage>
</organism>
<dbReference type="Proteomes" id="UP000622797">
    <property type="component" value="Unassembled WGS sequence"/>
</dbReference>
<gene>
    <name evidence="2" type="ORF">FSARC_14773</name>
</gene>
<evidence type="ECO:0000313" key="2">
    <source>
        <dbReference type="EMBL" id="KAF4944081.1"/>
    </source>
</evidence>
<protein>
    <recommendedName>
        <fullName evidence="1">Azaphilone pigments biosynthesis cluster protein L N-terminal domain-containing protein</fullName>
    </recommendedName>
</protein>